<organism evidence="2 3">
    <name type="scientific">Collybiopsis luxurians FD-317 M1</name>
    <dbReference type="NCBI Taxonomy" id="944289"/>
    <lineage>
        <taxon>Eukaryota</taxon>
        <taxon>Fungi</taxon>
        <taxon>Dikarya</taxon>
        <taxon>Basidiomycota</taxon>
        <taxon>Agaricomycotina</taxon>
        <taxon>Agaricomycetes</taxon>
        <taxon>Agaricomycetidae</taxon>
        <taxon>Agaricales</taxon>
        <taxon>Marasmiineae</taxon>
        <taxon>Omphalotaceae</taxon>
        <taxon>Collybiopsis</taxon>
        <taxon>Collybiopsis luxurians</taxon>
    </lineage>
</organism>
<keyword evidence="3" id="KW-1185">Reference proteome</keyword>
<evidence type="ECO:0000313" key="2">
    <source>
        <dbReference type="EMBL" id="KIK53440.1"/>
    </source>
</evidence>
<dbReference type="HOGENOM" id="CLU_2849907_0_0_1"/>
<gene>
    <name evidence="2" type="ORF">GYMLUDRAFT_937333</name>
</gene>
<keyword evidence="1" id="KW-0812">Transmembrane</keyword>
<accession>A0A0D0ASP2</accession>
<dbReference type="Proteomes" id="UP000053593">
    <property type="component" value="Unassembled WGS sequence"/>
</dbReference>
<evidence type="ECO:0000256" key="1">
    <source>
        <dbReference type="SAM" id="Phobius"/>
    </source>
</evidence>
<reference evidence="2 3" key="1">
    <citation type="submission" date="2014-04" db="EMBL/GenBank/DDBJ databases">
        <title>Evolutionary Origins and Diversification of the Mycorrhizal Mutualists.</title>
        <authorList>
            <consortium name="DOE Joint Genome Institute"/>
            <consortium name="Mycorrhizal Genomics Consortium"/>
            <person name="Kohler A."/>
            <person name="Kuo A."/>
            <person name="Nagy L.G."/>
            <person name="Floudas D."/>
            <person name="Copeland A."/>
            <person name="Barry K.W."/>
            <person name="Cichocki N."/>
            <person name="Veneault-Fourrey C."/>
            <person name="LaButti K."/>
            <person name="Lindquist E.A."/>
            <person name="Lipzen A."/>
            <person name="Lundell T."/>
            <person name="Morin E."/>
            <person name="Murat C."/>
            <person name="Riley R."/>
            <person name="Ohm R."/>
            <person name="Sun H."/>
            <person name="Tunlid A."/>
            <person name="Henrissat B."/>
            <person name="Grigoriev I.V."/>
            <person name="Hibbett D.S."/>
            <person name="Martin F."/>
        </authorList>
    </citation>
    <scope>NUCLEOTIDE SEQUENCE [LARGE SCALE GENOMIC DNA]</scope>
    <source>
        <strain evidence="2 3">FD-317 M1</strain>
    </source>
</reference>
<name>A0A0D0ASP2_9AGAR</name>
<dbReference type="AlphaFoldDB" id="A0A0D0ASP2"/>
<dbReference type="EMBL" id="KN834829">
    <property type="protein sequence ID" value="KIK53440.1"/>
    <property type="molecule type" value="Genomic_DNA"/>
</dbReference>
<protein>
    <submittedName>
        <fullName evidence="2">Uncharacterized protein</fullName>
    </submittedName>
</protein>
<sequence>MKSMNHCHSLHASAYNNPFTFAPFCLVAYSMSYFHYVMLEGLAACEQFHNLLLLASSLSCTLFLG</sequence>
<feature type="transmembrane region" description="Helical" evidence="1">
    <location>
        <begin position="12"/>
        <end position="36"/>
    </location>
</feature>
<keyword evidence="1" id="KW-1133">Transmembrane helix</keyword>
<evidence type="ECO:0000313" key="3">
    <source>
        <dbReference type="Proteomes" id="UP000053593"/>
    </source>
</evidence>
<keyword evidence="1" id="KW-0472">Membrane</keyword>
<proteinExistence type="predicted"/>